<keyword evidence="1" id="KW-0539">Nucleus</keyword>
<keyword evidence="5" id="KW-1185">Reference proteome</keyword>
<proteinExistence type="predicted"/>
<feature type="region of interest" description="Disordered" evidence="2">
    <location>
        <begin position="496"/>
        <end position="534"/>
    </location>
</feature>
<dbReference type="CDD" id="cd12148">
    <property type="entry name" value="fungal_TF_MHR"/>
    <property type="match status" value="1"/>
</dbReference>
<feature type="compositionally biased region" description="Basic and acidic residues" evidence="2">
    <location>
        <begin position="496"/>
        <end position="520"/>
    </location>
</feature>
<dbReference type="SMART" id="SM00906">
    <property type="entry name" value="Fungal_trans"/>
    <property type="match status" value="1"/>
</dbReference>
<name>A0ABQ8FR82_9PEZI</name>
<reference evidence="4 5" key="1">
    <citation type="journal article" date="2021" name="Nat. Commun.">
        <title>Genetic determinants of endophytism in the Arabidopsis root mycobiome.</title>
        <authorList>
            <person name="Mesny F."/>
            <person name="Miyauchi S."/>
            <person name="Thiergart T."/>
            <person name="Pickel B."/>
            <person name="Atanasova L."/>
            <person name="Karlsson M."/>
            <person name="Huettel B."/>
            <person name="Barry K.W."/>
            <person name="Haridas S."/>
            <person name="Chen C."/>
            <person name="Bauer D."/>
            <person name="Andreopoulos W."/>
            <person name="Pangilinan J."/>
            <person name="LaButti K."/>
            <person name="Riley R."/>
            <person name="Lipzen A."/>
            <person name="Clum A."/>
            <person name="Drula E."/>
            <person name="Henrissat B."/>
            <person name="Kohler A."/>
            <person name="Grigoriev I.V."/>
            <person name="Martin F.M."/>
            <person name="Hacquard S."/>
        </authorList>
    </citation>
    <scope>NUCLEOTIDE SEQUENCE [LARGE SCALE GENOMIC DNA]</scope>
    <source>
        <strain evidence="4 5">MPI-SDFR-AT-0080</strain>
    </source>
</reference>
<dbReference type="InterPro" id="IPR007219">
    <property type="entry name" value="XnlR_reg_dom"/>
</dbReference>
<organism evidence="4 5">
    <name type="scientific">Macrophomina phaseolina</name>
    <dbReference type="NCBI Taxonomy" id="35725"/>
    <lineage>
        <taxon>Eukaryota</taxon>
        <taxon>Fungi</taxon>
        <taxon>Dikarya</taxon>
        <taxon>Ascomycota</taxon>
        <taxon>Pezizomycotina</taxon>
        <taxon>Dothideomycetes</taxon>
        <taxon>Dothideomycetes incertae sedis</taxon>
        <taxon>Botryosphaeriales</taxon>
        <taxon>Botryosphaeriaceae</taxon>
        <taxon>Macrophomina</taxon>
    </lineage>
</organism>
<dbReference type="Pfam" id="PF04082">
    <property type="entry name" value="Fungal_trans"/>
    <property type="match status" value="1"/>
</dbReference>
<dbReference type="EMBL" id="JAGTJR010000079">
    <property type="protein sequence ID" value="KAH7014705.1"/>
    <property type="molecule type" value="Genomic_DNA"/>
</dbReference>
<comment type="caution">
    <text evidence="4">The sequence shown here is derived from an EMBL/GenBank/DDBJ whole genome shotgun (WGS) entry which is preliminary data.</text>
</comment>
<evidence type="ECO:0000313" key="4">
    <source>
        <dbReference type="EMBL" id="KAH7014705.1"/>
    </source>
</evidence>
<dbReference type="Proteomes" id="UP000774617">
    <property type="component" value="Unassembled WGS sequence"/>
</dbReference>
<dbReference type="InterPro" id="IPR050987">
    <property type="entry name" value="AtrR-like"/>
</dbReference>
<protein>
    <submittedName>
        <fullName evidence="4">Fungal-specific transcription factor</fullName>
    </submittedName>
</protein>
<evidence type="ECO:0000259" key="3">
    <source>
        <dbReference type="SMART" id="SM00906"/>
    </source>
</evidence>
<feature type="domain" description="Xylanolytic transcriptional activator regulatory" evidence="3">
    <location>
        <begin position="193"/>
        <end position="266"/>
    </location>
</feature>
<dbReference type="PANTHER" id="PTHR46910">
    <property type="entry name" value="TRANSCRIPTION FACTOR PDR1"/>
    <property type="match status" value="1"/>
</dbReference>
<evidence type="ECO:0000256" key="2">
    <source>
        <dbReference type="SAM" id="MobiDB-lite"/>
    </source>
</evidence>
<sequence>MVVEDTGELRYFGPSSSISILSPDGLQWLESRTSDTSLRQRLEMPLKGGGSWARWTHPLLQSLSPMANSTPLPPWDDAVALVNEFFENYNAILPIFHPPTFMGLLGRQYARSTENVDDPAWIAALNAVLALAQRRRAEQEADEAGLGDRAWLYANNALEVVLAVLMRSVSLLSVQAVLTLAWFFHGTSNPQPFFFLTAAAVRLSHSAGLHREAEHPSLTHIDREQRLRVFWVALILDSSASLRTGRPCTHSVNDIDVPLPSHSPKDNLGILVSRHGTEVLNFLSAKARLAVLEGRIYERIFAACSAEKSLEAFKADVTDLGGELDDWSRAMPGSIVHGTVADYWDHQQPHIISLLLAYHTCVITVHSATWQRHFSSIRNKKSGNQDADAFSTFPHTDKCLNSALGIVKLLPLVPRERTSFVWEIIHRPVQAMMLLFICILQEPTHAAANSHLRAMNNAIGFMSNSLADQEASFVHPILNVGQELIRIARAAIQKGGERVDRVRPHQEPSDQRVSAERPSDLNEPPQRTRSRLGLPALSPASISNAEENYVGAAWVDAFAGDTANVDGPGYTTRSQPAEPGGNHGAWAFDQGILGLNQLSELSLPFPWSWQDPSNGLLQDVNF</sequence>
<dbReference type="PANTHER" id="PTHR46910:SF25">
    <property type="entry name" value="ABC-TRANSPORTER-REGULATING TRANSCRIPTION FACTOR"/>
    <property type="match status" value="1"/>
</dbReference>
<evidence type="ECO:0000313" key="5">
    <source>
        <dbReference type="Proteomes" id="UP000774617"/>
    </source>
</evidence>
<accession>A0ABQ8FR82</accession>
<evidence type="ECO:0000256" key="1">
    <source>
        <dbReference type="ARBA" id="ARBA00023242"/>
    </source>
</evidence>
<gene>
    <name evidence="4" type="ORF">B0J12DRAFT_586507</name>
</gene>